<dbReference type="InterPro" id="IPR017927">
    <property type="entry name" value="FAD-bd_FR_type"/>
</dbReference>
<reference evidence="11 12" key="1">
    <citation type="submission" date="2018-03" db="EMBL/GenBank/DDBJ databases">
        <title>Genome assembly of novel Miniimonas species PCH200.</title>
        <authorList>
            <person name="Thakur V."/>
            <person name="Kumar V."/>
            <person name="Singh D."/>
        </authorList>
    </citation>
    <scope>NUCLEOTIDE SEQUENCE [LARGE SCALE GENOMIC DNA]</scope>
    <source>
        <strain evidence="11 12">PCH200</strain>
    </source>
</reference>
<dbReference type="AlphaFoldDB" id="A0A2U1ZV11"/>
<dbReference type="InterPro" id="IPR050415">
    <property type="entry name" value="MRET"/>
</dbReference>
<keyword evidence="9" id="KW-1133">Transmembrane helix</keyword>
<feature type="domain" description="FAD-binding FR-type" evidence="10">
    <location>
        <begin position="272"/>
        <end position="382"/>
    </location>
</feature>
<keyword evidence="9" id="KW-0812">Transmembrane</keyword>
<accession>A0A2U1ZV11</accession>
<dbReference type="CDD" id="cd00322">
    <property type="entry name" value="FNR_like"/>
    <property type="match status" value="1"/>
</dbReference>
<dbReference type="InterPro" id="IPR017938">
    <property type="entry name" value="Riboflavin_synthase-like_b-brl"/>
</dbReference>
<proteinExistence type="predicted"/>
<dbReference type="GO" id="GO:0051537">
    <property type="term" value="F:2 iron, 2 sulfur cluster binding"/>
    <property type="evidence" value="ECO:0007669"/>
    <property type="project" value="UniProtKB-KW"/>
</dbReference>
<feature type="transmembrane region" description="Helical" evidence="9">
    <location>
        <begin position="50"/>
        <end position="72"/>
    </location>
</feature>
<feature type="transmembrane region" description="Helical" evidence="9">
    <location>
        <begin position="21"/>
        <end position="44"/>
    </location>
</feature>
<keyword evidence="3" id="KW-0001">2Fe-2S</keyword>
<keyword evidence="4" id="KW-0479">Metal-binding</keyword>
<evidence type="ECO:0000256" key="8">
    <source>
        <dbReference type="ARBA" id="ARBA00023014"/>
    </source>
</evidence>
<dbReference type="SUPFAM" id="SSF63380">
    <property type="entry name" value="Riboflavin synthase domain-like"/>
    <property type="match status" value="1"/>
</dbReference>
<comment type="cofactor">
    <cofactor evidence="1">
        <name>FAD</name>
        <dbReference type="ChEBI" id="CHEBI:57692"/>
    </cofactor>
</comment>
<evidence type="ECO:0000256" key="6">
    <source>
        <dbReference type="ARBA" id="ARBA00023002"/>
    </source>
</evidence>
<organism evidence="11 12">
    <name type="scientific">Serinibacter arcticus</name>
    <dbReference type="NCBI Taxonomy" id="1655435"/>
    <lineage>
        <taxon>Bacteria</taxon>
        <taxon>Bacillati</taxon>
        <taxon>Actinomycetota</taxon>
        <taxon>Actinomycetes</taxon>
        <taxon>Micrococcales</taxon>
        <taxon>Beutenbergiaceae</taxon>
        <taxon>Serinibacter</taxon>
    </lineage>
</organism>
<evidence type="ECO:0000313" key="12">
    <source>
        <dbReference type="Proteomes" id="UP000245166"/>
    </source>
</evidence>
<dbReference type="SUPFAM" id="SSF52343">
    <property type="entry name" value="Ferredoxin reductase-like, C-terminal NADP-linked domain"/>
    <property type="match status" value="1"/>
</dbReference>
<evidence type="ECO:0000256" key="7">
    <source>
        <dbReference type="ARBA" id="ARBA00023004"/>
    </source>
</evidence>
<feature type="transmembrane region" description="Helical" evidence="9">
    <location>
        <begin position="101"/>
        <end position="118"/>
    </location>
</feature>
<evidence type="ECO:0000256" key="9">
    <source>
        <dbReference type="SAM" id="Phobius"/>
    </source>
</evidence>
<dbReference type="PANTHER" id="PTHR47354">
    <property type="entry name" value="NADH OXIDOREDUCTASE HCR"/>
    <property type="match status" value="1"/>
</dbReference>
<gene>
    <name evidence="11" type="ORF">C8046_09275</name>
</gene>
<dbReference type="RefSeq" id="WP_109229191.1">
    <property type="nucleotide sequence ID" value="NZ_PYHR01000002.1"/>
</dbReference>
<evidence type="ECO:0000256" key="4">
    <source>
        <dbReference type="ARBA" id="ARBA00022723"/>
    </source>
</evidence>
<dbReference type="Gene3D" id="2.40.30.10">
    <property type="entry name" value="Translation factors"/>
    <property type="match status" value="1"/>
</dbReference>
<dbReference type="GO" id="GO:0046872">
    <property type="term" value="F:metal ion binding"/>
    <property type="evidence" value="ECO:0007669"/>
    <property type="project" value="UniProtKB-KW"/>
</dbReference>
<feature type="transmembrane region" description="Helical" evidence="9">
    <location>
        <begin position="230"/>
        <end position="249"/>
    </location>
</feature>
<keyword evidence="6" id="KW-0560">Oxidoreductase</keyword>
<feature type="transmembrane region" description="Helical" evidence="9">
    <location>
        <begin position="79"/>
        <end position="95"/>
    </location>
</feature>
<dbReference type="GO" id="GO:0016491">
    <property type="term" value="F:oxidoreductase activity"/>
    <property type="evidence" value="ECO:0007669"/>
    <property type="project" value="UniProtKB-KW"/>
</dbReference>
<keyword evidence="5" id="KW-0274">FAD</keyword>
<evidence type="ECO:0000313" key="11">
    <source>
        <dbReference type="EMBL" id="PWD50809.1"/>
    </source>
</evidence>
<protein>
    <recommendedName>
        <fullName evidence="10">FAD-binding FR-type domain-containing protein</fullName>
    </recommendedName>
</protein>
<comment type="caution">
    <text evidence="11">The sequence shown here is derived from an EMBL/GenBank/DDBJ whole genome shotgun (WGS) entry which is preliminary data.</text>
</comment>
<keyword evidence="7" id="KW-0408">Iron</keyword>
<feature type="transmembrane region" description="Helical" evidence="9">
    <location>
        <begin position="196"/>
        <end position="218"/>
    </location>
</feature>
<evidence type="ECO:0000256" key="3">
    <source>
        <dbReference type="ARBA" id="ARBA00022714"/>
    </source>
</evidence>
<evidence type="ECO:0000259" key="10">
    <source>
        <dbReference type="PROSITE" id="PS51384"/>
    </source>
</evidence>
<dbReference type="EMBL" id="PYHR01000002">
    <property type="protein sequence ID" value="PWD50809.1"/>
    <property type="molecule type" value="Genomic_DNA"/>
</dbReference>
<keyword evidence="12" id="KW-1185">Reference proteome</keyword>
<feature type="transmembrane region" description="Helical" evidence="9">
    <location>
        <begin position="125"/>
        <end position="142"/>
    </location>
</feature>
<feature type="transmembrane region" description="Helical" evidence="9">
    <location>
        <begin position="148"/>
        <end position="166"/>
    </location>
</feature>
<dbReference type="Proteomes" id="UP000245166">
    <property type="component" value="Unassembled WGS sequence"/>
</dbReference>
<sequence length="535" mass="54662">MSALRRLTAVVDAGLGRVSMYLLVTASLVLISTFAVVAAASGQLPYDPGAIALSLVVGVVATAAGTWIGALVTRSRPHPPSSVITGLILALILWPGYGQDLLVLAVAGLAAGISKYLLAWRGRHLLNPVVAGLLVVGLSGLGVSIWWVGSQALLLVVAVTGLVVLWRTRRLLYGLSFVVPALALTFVAYTGSGLSLAQAATFTFGSSPIVFLGAFMLSEPLTTPPRQWQRITVGVLVAVISVLPVLPFVPTLPVGITPELALAVGNVVAFAFGMRHRVVLRLESSRRSGDLLDLTFTPSAPLRMLPGQYLELDVPAAGVGDPRGRRRVLSIASDPAGGPVRLVTRIAAVPGAEPSPVKAALVALRPGDVLPVTSVGGDFLLPDGDAPLALVGAGIGVTPFLAHLDALARGTLAARDLVLVHAVKDVADVLDVVTAPSADIPGGGVRAALPAVAALPSGVRLVLVLPPGAPRAAVPAGWEVVEGAALTPDVLAAAVPDLAERTVLVSGSPVAVAAVTDAARSAGVRHLRTDVFLGY</sequence>
<dbReference type="Gene3D" id="3.40.50.80">
    <property type="entry name" value="Nucleotide-binding domain of ferredoxin-NADP reductase (FNR) module"/>
    <property type="match status" value="1"/>
</dbReference>
<keyword evidence="8" id="KW-0411">Iron-sulfur</keyword>
<dbReference type="PROSITE" id="PS51384">
    <property type="entry name" value="FAD_FR"/>
    <property type="match status" value="1"/>
</dbReference>
<keyword evidence="2" id="KW-0285">Flavoprotein</keyword>
<keyword evidence="9" id="KW-0472">Membrane</keyword>
<dbReference type="InterPro" id="IPR039261">
    <property type="entry name" value="FNR_nucleotide-bd"/>
</dbReference>
<dbReference type="OrthoDB" id="9801223at2"/>
<evidence type="ECO:0000256" key="1">
    <source>
        <dbReference type="ARBA" id="ARBA00001974"/>
    </source>
</evidence>
<feature type="transmembrane region" description="Helical" evidence="9">
    <location>
        <begin position="171"/>
        <end position="190"/>
    </location>
</feature>
<dbReference type="PANTHER" id="PTHR47354:SF6">
    <property type="entry name" value="NADH OXIDOREDUCTASE HCR"/>
    <property type="match status" value="1"/>
</dbReference>
<name>A0A2U1ZV11_9MICO</name>
<evidence type="ECO:0000256" key="2">
    <source>
        <dbReference type="ARBA" id="ARBA00022630"/>
    </source>
</evidence>
<evidence type="ECO:0000256" key="5">
    <source>
        <dbReference type="ARBA" id="ARBA00022827"/>
    </source>
</evidence>